<comment type="caution">
    <text evidence="2">The sequence shown here is derived from an EMBL/GenBank/DDBJ whole genome shotgun (WGS) entry which is preliminary data.</text>
</comment>
<dbReference type="InterPro" id="IPR001279">
    <property type="entry name" value="Metallo-B-lactamas"/>
</dbReference>
<feature type="domain" description="Metallo-beta-lactamase" evidence="1">
    <location>
        <begin position="25"/>
        <end position="223"/>
    </location>
</feature>
<dbReference type="InterPro" id="IPR036866">
    <property type="entry name" value="RibonucZ/Hydroxyglut_hydro"/>
</dbReference>
<reference evidence="2 3" key="1">
    <citation type="journal article" date="2019" name="Int. J. Syst. Evol. Microbiol.">
        <title>The Global Catalogue of Microorganisms (GCM) 10K type strain sequencing project: providing services to taxonomists for standard genome sequencing and annotation.</title>
        <authorList>
            <consortium name="The Broad Institute Genomics Platform"/>
            <consortium name="The Broad Institute Genome Sequencing Center for Infectious Disease"/>
            <person name="Wu L."/>
            <person name="Ma J."/>
        </authorList>
    </citation>
    <scope>NUCLEOTIDE SEQUENCE [LARGE SCALE GENOMIC DNA]</scope>
    <source>
        <strain evidence="2 3">RDMS1</strain>
    </source>
</reference>
<dbReference type="RefSeq" id="WP_248909839.1">
    <property type="nucleotide sequence ID" value="NZ_CP109980.1"/>
</dbReference>
<protein>
    <submittedName>
        <fullName evidence="2">MBL fold metallo-hydrolase</fullName>
    </submittedName>
</protein>
<sequence>MTIHSVRGHDDLHYVDTGMLGHDERMAAYVIDGTEPTVIDPGLSTATDRLLAGLDELGLAPESVEHIILTHIHLDHAGAAGFLADRCPGATVHCHEIGAHFLSDEAKLSKLLTSVRQNAGALADDYGTAQPIPDGRFDALSGGERIDLGDRALEVIATAGHAPHHICLYGPDDGVLFTGDECGEYIAGTMLPTTPPPNFALDENLNSLDRLTEYDVETLLYAHYGPRYDIEGAFTEYNSVLREWVETVEERWRACLDGREVARSIVEGDTAPHFARWNGGVAAERARIDVEGALEYLKDQ</sequence>
<evidence type="ECO:0000313" key="3">
    <source>
        <dbReference type="Proteomes" id="UP001596417"/>
    </source>
</evidence>
<proteinExistence type="predicted"/>
<accession>A0ABD5YWA9</accession>
<dbReference type="CDD" id="cd07726">
    <property type="entry name" value="ST1585-like_MBL-fold"/>
    <property type="match status" value="1"/>
</dbReference>
<dbReference type="GeneID" id="76201961"/>
<dbReference type="PANTHER" id="PTHR42951:SF4">
    <property type="entry name" value="ACYL-COENZYME A THIOESTERASE MBLAC2"/>
    <property type="match status" value="1"/>
</dbReference>
<dbReference type="InterPro" id="IPR050855">
    <property type="entry name" value="NDM-1-like"/>
</dbReference>
<dbReference type="SUPFAM" id="SSF56281">
    <property type="entry name" value="Metallo-hydrolase/oxidoreductase"/>
    <property type="match status" value="1"/>
</dbReference>
<gene>
    <name evidence="2" type="ORF">ACFQL7_22375</name>
</gene>
<dbReference type="Proteomes" id="UP001596417">
    <property type="component" value="Unassembled WGS sequence"/>
</dbReference>
<dbReference type="Gene3D" id="3.60.15.10">
    <property type="entry name" value="Ribonuclease Z/Hydroxyacylglutathione hydrolase-like"/>
    <property type="match status" value="1"/>
</dbReference>
<name>A0ABD5YWA9_9EURY</name>
<dbReference type="SMART" id="SM00849">
    <property type="entry name" value="Lactamase_B"/>
    <property type="match status" value="1"/>
</dbReference>
<dbReference type="InterPro" id="IPR037482">
    <property type="entry name" value="ST1585_MBL-fold"/>
</dbReference>
<dbReference type="Pfam" id="PF00753">
    <property type="entry name" value="Lactamase_B"/>
    <property type="match status" value="1"/>
</dbReference>
<dbReference type="AlphaFoldDB" id="A0ABD5YWA9"/>
<dbReference type="EMBL" id="JBHTAX010000004">
    <property type="protein sequence ID" value="MFC7192289.1"/>
    <property type="molecule type" value="Genomic_DNA"/>
</dbReference>
<evidence type="ECO:0000259" key="1">
    <source>
        <dbReference type="SMART" id="SM00849"/>
    </source>
</evidence>
<dbReference type="PANTHER" id="PTHR42951">
    <property type="entry name" value="METALLO-BETA-LACTAMASE DOMAIN-CONTAINING"/>
    <property type="match status" value="1"/>
</dbReference>
<organism evidence="2 3">
    <name type="scientific">Halocatena marina</name>
    <dbReference type="NCBI Taxonomy" id="2934937"/>
    <lineage>
        <taxon>Archaea</taxon>
        <taxon>Methanobacteriati</taxon>
        <taxon>Methanobacteriota</taxon>
        <taxon>Stenosarchaea group</taxon>
        <taxon>Halobacteria</taxon>
        <taxon>Halobacteriales</taxon>
        <taxon>Natronomonadaceae</taxon>
        <taxon>Halocatena</taxon>
    </lineage>
</organism>
<keyword evidence="3" id="KW-1185">Reference proteome</keyword>
<evidence type="ECO:0000313" key="2">
    <source>
        <dbReference type="EMBL" id="MFC7192289.1"/>
    </source>
</evidence>